<dbReference type="VEuPathDB" id="VectorBase:PPAI006782"/>
<dbReference type="SMART" id="SM01100">
    <property type="entry name" value="CRAL_TRIO_N"/>
    <property type="match status" value="3"/>
</dbReference>
<name>A0A1B0DFH3_PHLPP</name>
<reference evidence="2" key="1">
    <citation type="submission" date="2022-08" db="UniProtKB">
        <authorList>
            <consortium name="EnsemblMetazoa"/>
        </authorList>
    </citation>
    <scope>IDENTIFICATION</scope>
    <source>
        <strain evidence="2">Israel</strain>
    </source>
</reference>
<dbReference type="SUPFAM" id="SSF46938">
    <property type="entry name" value="CRAL/TRIO N-terminal domain"/>
    <property type="match status" value="3"/>
</dbReference>
<dbReference type="PANTHER" id="PTHR10174">
    <property type="entry name" value="ALPHA-TOCOPHEROL TRANSFER PROTEIN-RELATED"/>
    <property type="match status" value="1"/>
</dbReference>
<evidence type="ECO:0000313" key="3">
    <source>
        <dbReference type="Proteomes" id="UP000092462"/>
    </source>
</evidence>
<feature type="domain" description="CRAL-TRIO" evidence="1">
    <location>
        <begin position="161"/>
        <end position="257"/>
    </location>
</feature>
<accession>A0A1B0DFH3</accession>
<dbReference type="EMBL" id="AJVK01005789">
    <property type="status" value="NOT_ANNOTATED_CDS"/>
    <property type="molecule type" value="Genomic_DNA"/>
</dbReference>
<feature type="domain" description="CRAL-TRIO" evidence="1">
    <location>
        <begin position="593"/>
        <end position="758"/>
    </location>
</feature>
<dbReference type="Gene3D" id="3.40.525.10">
    <property type="entry name" value="CRAL-TRIO lipid binding domain"/>
    <property type="match status" value="3"/>
</dbReference>
<dbReference type="Proteomes" id="UP000092462">
    <property type="component" value="Unassembled WGS sequence"/>
</dbReference>
<dbReference type="VEuPathDB" id="VectorBase:PPAPM1_009888"/>
<dbReference type="InterPro" id="IPR036865">
    <property type="entry name" value="CRAL-TRIO_dom_sf"/>
</dbReference>
<evidence type="ECO:0000259" key="1">
    <source>
        <dbReference type="PROSITE" id="PS50191"/>
    </source>
</evidence>
<dbReference type="SMART" id="SM00516">
    <property type="entry name" value="SEC14"/>
    <property type="match status" value="1"/>
</dbReference>
<dbReference type="Gene3D" id="1.10.8.20">
    <property type="entry name" value="N-terminal domain of phosphatidylinositol transfer protein sec14p"/>
    <property type="match status" value="3"/>
</dbReference>
<dbReference type="PROSITE" id="PS50191">
    <property type="entry name" value="CRAL_TRIO"/>
    <property type="match status" value="2"/>
</dbReference>
<dbReference type="EnsemblMetazoa" id="PPAI006782-RA">
    <property type="protein sequence ID" value="PPAI006782-PA"/>
    <property type="gene ID" value="PPAI006782"/>
</dbReference>
<dbReference type="PANTHER" id="PTHR10174:SF216">
    <property type="entry name" value="CRAL-TRIO DOMAIN-CONTAINING PROTEIN-RELATED"/>
    <property type="match status" value="1"/>
</dbReference>
<dbReference type="Pfam" id="PF00650">
    <property type="entry name" value="CRAL_TRIO"/>
    <property type="match status" value="3"/>
</dbReference>
<dbReference type="GO" id="GO:1902936">
    <property type="term" value="F:phosphatidylinositol bisphosphate binding"/>
    <property type="evidence" value="ECO:0007669"/>
    <property type="project" value="TreeGrafter"/>
</dbReference>
<dbReference type="AlphaFoldDB" id="A0A1B0DFH3"/>
<evidence type="ECO:0000313" key="2">
    <source>
        <dbReference type="EnsemblMetazoa" id="PPAI006782-PA"/>
    </source>
</evidence>
<dbReference type="GO" id="GO:0016020">
    <property type="term" value="C:membrane"/>
    <property type="evidence" value="ECO:0007669"/>
    <property type="project" value="TreeGrafter"/>
</dbReference>
<dbReference type="InterPro" id="IPR036273">
    <property type="entry name" value="CRAL/TRIO_N_dom_sf"/>
</dbReference>
<dbReference type="InterPro" id="IPR011074">
    <property type="entry name" value="CRAL/TRIO_N_dom"/>
</dbReference>
<dbReference type="PRINTS" id="PR00180">
    <property type="entry name" value="CRETINALDHBP"/>
</dbReference>
<dbReference type="Gene3D" id="1.20.5.1200">
    <property type="entry name" value="Alpha-tocopherol transfer"/>
    <property type="match status" value="2"/>
</dbReference>
<organism evidence="2 3">
    <name type="scientific">Phlebotomus papatasi</name>
    <name type="common">Sandfly</name>
    <dbReference type="NCBI Taxonomy" id="29031"/>
    <lineage>
        <taxon>Eukaryota</taxon>
        <taxon>Metazoa</taxon>
        <taxon>Ecdysozoa</taxon>
        <taxon>Arthropoda</taxon>
        <taxon>Hexapoda</taxon>
        <taxon>Insecta</taxon>
        <taxon>Pterygota</taxon>
        <taxon>Neoptera</taxon>
        <taxon>Endopterygota</taxon>
        <taxon>Diptera</taxon>
        <taxon>Nematocera</taxon>
        <taxon>Psychodoidea</taxon>
        <taxon>Psychodidae</taxon>
        <taxon>Phlebotomus</taxon>
        <taxon>Phlebotomus</taxon>
    </lineage>
</organism>
<keyword evidence="3" id="KW-1185">Reference proteome</keyword>
<proteinExistence type="predicted"/>
<sequence length="811" mass="93555">MSSIRSINQELAKVAREELNEVPERISDDLEALKEWIRKQPHLRARTDDQFLVGFLRGCKWSLERSKEKIEDFYTLRSRMPELMKERNPLDKRTQELIRNGVALPLPVTENPGSPRIMLIRPAAYNPEKFTFAEVMKVGNMISDILLLEDDNLMIAGQIDILDLANVTAGHFLQMNPGLVKKVTILTQKANPMRQLETHCLNTPPGFETLFNMFKGFVGEKQRNRIHIHGNNIQSLFKHIPQRLFPEEYGGEVGKIGDIIDVWERKLAQYADCVKIMSEKIRQLTPELAKLAQEELNEVPERISEDIAALKEWIRKQPHLRARTDDQFLVGFLRGCKWSLERAKEKIDSFYTARTVVHELMSPRDPLLEKNLTILRLGYLVPLPHTEFPHSPRVVLIRYGCYDPDKYSIVDVLRLSVMIGDLMHLEDDNRMCAGEMALVDMENTTMKHFFQVTPMLMKKLAMMTQEAAPIRQKGFHFFNTAAGFEVAFGAFRNLMKEKLRQRMPNIRPISSDLAKVAKEELNEVPERISDDLEALREWIRKQPHLRARTDDQFLVTFFRGCKWSLERTKQKLDTFYTVRTALPDLISHRDPLEKRTLDVIRMGFVVPLPLTERPDSPRIMLFRPGVYNPTLYSIHDMMRVSLMVNDILLCRDDNRTIAGQIGIVDLAGATMAHLGQANVVLMKKFSMITQDASPLRQKGFHFVNAPSGFATVYNLAKGMFNEKMQQRFRVHTDRESLFKIIPKRLLPSEYGGEAGPIQKIIDDLEKDLIAARDFFREEDNFGTNEKKRIGRPKNAETLFGVEGSFRKLAVD</sequence>
<dbReference type="SUPFAM" id="SSF52087">
    <property type="entry name" value="CRAL/TRIO domain"/>
    <property type="match status" value="3"/>
</dbReference>
<dbReference type="InterPro" id="IPR001251">
    <property type="entry name" value="CRAL-TRIO_dom"/>
</dbReference>
<protein>
    <recommendedName>
        <fullName evidence="1">CRAL-TRIO domain-containing protein</fullName>
    </recommendedName>
</protein>
<dbReference type="CDD" id="cd00170">
    <property type="entry name" value="SEC14"/>
    <property type="match status" value="3"/>
</dbReference>